<comment type="function">
    <text evidence="1">The aspartyl protease (PR) mediates the proteolytic cleavages of the Gag and Gag-Pol polyproteins after assembly of the VLP.</text>
</comment>
<dbReference type="GO" id="GO:0006310">
    <property type="term" value="P:DNA recombination"/>
    <property type="evidence" value="ECO:0007669"/>
    <property type="project" value="UniProtKB-KW"/>
</dbReference>
<reference evidence="32" key="2">
    <citation type="journal article" date="2018" name="BMC Genomics">
        <title>Genomic insights into host adaptation between the wheat stripe rust pathogen (Puccinia striiformis f. sp. tritici) and the barley stripe rust pathogen (Puccinia striiformis f. sp. hordei).</title>
        <authorList>
            <person name="Xia C."/>
            <person name="Wang M."/>
            <person name="Yin C."/>
            <person name="Cornejo O.E."/>
            <person name="Hulbert S.H."/>
            <person name="Chen X."/>
        </authorList>
    </citation>
    <scope>NUCLEOTIDE SEQUENCE [LARGE SCALE GENOMIC DNA]</scope>
    <source>
        <strain evidence="32">93TX-2</strain>
    </source>
</reference>
<dbReference type="VEuPathDB" id="FungiDB:PSHT_16190"/>
<keyword evidence="13" id="KW-0378">Hydrolase</keyword>
<protein>
    <recommendedName>
        <fullName evidence="30">Integrase catalytic domain-containing protein</fullName>
    </recommendedName>
</protein>
<evidence type="ECO:0000313" key="32">
    <source>
        <dbReference type="Proteomes" id="UP000238274"/>
    </source>
</evidence>
<dbReference type="GO" id="GO:0008233">
    <property type="term" value="F:peptidase activity"/>
    <property type="evidence" value="ECO:0007669"/>
    <property type="project" value="UniProtKB-KW"/>
</dbReference>
<evidence type="ECO:0000256" key="13">
    <source>
        <dbReference type="ARBA" id="ARBA00022801"/>
    </source>
</evidence>
<evidence type="ECO:0000256" key="15">
    <source>
        <dbReference type="ARBA" id="ARBA00022842"/>
    </source>
</evidence>
<keyword evidence="14" id="KW-0067">ATP-binding</keyword>
<dbReference type="InterPro" id="IPR054722">
    <property type="entry name" value="PolX-like_BBD"/>
</dbReference>
<keyword evidence="18" id="KW-0695">RNA-directed DNA polymerase</keyword>
<dbReference type="GO" id="GO:0004519">
    <property type="term" value="F:endonuclease activity"/>
    <property type="evidence" value="ECO:0007669"/>
    <property type="project" value="UniProtKB-KW"/>
</dbReference>
<evidence type="ECO:0000256" key="12">
    <source>
        <dbReference type="ARBA" id="ARBA00022759"/>
    </source>
</evidence>
<keyword evidence="23" id="KW-0233">DNA recombination</keyword>
<dbReference type="InterPro" id="IPR036397">
    <property type="entry name" value="RNaseH_sf"/>
</dbReference>
<evidence type="ECO:0000256" key="19">
    <source>
        <dbReference type="ARBA" id="ARBA00022932"/>
    </source>
</evidence>
<evidence type="ECO:0000256" key="2">
    <source>
        <dbReference type="ARBA" id="ARBA00004651"/>
    </source>
</evidence>
<keyword evidence="17" id="KW-0229">DNA integration</keyword>
<evidence type="ECO:0000256" key="6">
    <source>
        <dbReference type="ARBA" id="ARBA00022670"/>
    </source>
</evidence>
<comment type="catalytic activity">
    <reaction evidence="26">
        <text>DNA(n) + a 2'-deoxyribonucleoside 5'-triphosphate = DNA(n+1) + diphosphate</text>
        <dbReference type="Rhea" id="RHEA:22508"/>
        <dbReference type="Rhea" id="RHEA-COMP:17339"/>
        <dbReference type="Rhea" id="RHEA-COMP:17340"/>
        <dbReference type="ChEBI" id="CHEBI:33019"/>
        <dbReference type="ChEBI" id="CHEBI:61560"/>
        <dbReference type="ChEBI" id="CHEBI:173112"/>
        <dbReference type="EC" id="2.7.7.49"/>
    </reaction>
</comment>
<evidence type="ECO:0000256" key="17">
    <source>
        <dbReference type="ARBA" id="ARBA00022908"/>
    </source>
</evidence>
<dbReference type="VEuPathDB" id="FungiDB:PSTT_07776"/>
<evidence type="ECO:0000256" key="22">
    <source>
        <dbReference type="ARBA" id="ARBA00023136"/>
    </source>
</evidence>
<reference evidence="31 32" key="1">
    <citation type="submission" date="2017-12" db="EMBL/GenBank/DDBJ databases">
        <title>Gene loss provides genomic basis for host adaptation in cereal stripe rust fungi.</title>
        <authorList>
            <person name="Xia C."/>
        </authorList>
    </citation>
    <scope>NUCLEOTIDE SEQUENCE [LARGE SCALE GENOMIC DNA]</scope>
    <source>
        <strain evidence="31 32">93TX-2</strain>
    </source>
</reference>
<evidence type="ECO:0000256" key="16">
    <source>
        <dbReference type="ARBA" id="ARBA00022884"/>
    </source>
</evidence>
<keyword evidence="20 29" id="KW-1133">Transmembrane helix</keyword>
<evidence type="ECO:0000256" key="23">
    <source>
        <dbReference type="ARBA" id="ARBA00023172"/>
    </source>
</evidence>
<dbReference type="GO" id="GO:0005886">
    <property type="term" value="C:plasma membrane"/>
    <property type="evidence" value="ECO:0007669"/>
    <property type="project" value="UniProtKB-SubCell"/>
</dbReference>
<dbReference type="GO" id="GO:0003887">
    <property type="term" value="F:DNA-directed DNA polymerase activity"/>
    <property type="evidence" value="ECO:0007669"/>
    <property type="project" value="UniProtKB-KW"/>
</dbReference>
<keyword evidence="5" id="KW-1188">Viral release from host cell</keyword>
<evidence type="ECO:0000256" key="25">
    <source>
        <dbReference type="ARBA" id="ARBA00035585"/>
    </source>
</evidence>
<dbReference type="EMBL" id="PKSM01000487">
    <property type="protein sequence ID" value="POV94484.1"/>
    <property type="molecule type" value="Genomic_DNA"/>
</dbReference>
<evidence type="ECO:0000256" key="10">
    <source>
        <dbReference type="ARBA" id="ARBA00022723"/>
    </source>
</evidence>
<evidence type="ECO:0000256" key="5">
    <source>
        <dbReference type="ARBA" id="ARBA00022612"/>
    </source>
</evidence>
<dbReference type="GO" id="GO:0003964">
    <property type="term" value="F:RNA-directed DNA polymerase activity"/>
    <property type="evidence" value="ECO:0007669"/>
    <property type="project" value="UniProtKB-KW"/>
</dbReference>
<dbReference type="PANTHER" id="PTHR42648:SF11">
    <property type="entry name" value="TRANSPOSON TY4-P GAG-POL POLYPROTEIN"/>
    <property type="match status" value="1"/>
</dbReference>
<evidence type="ECO:0000256" key="11">
    <source>
        <dbReference type="ARBA" id="ARBA00022741"/>
    </source>
</evidence>
<dbReference type="InterPro" id="IPR057670">
    <property type="entry name" value="SH3_retrovirus"/>
</dbReference>
<feature type="transmembrane region" description="Helical" evidence="29">
    <location>
        <begin position="243"/>
        <end position="268"/>
    </location>
</feature>
<dbReference type="SUPFAM" id="SSF53098">
    <property type="entry name" value="Ribonuclease H-like"/>
    <property type="match status" value="1"/>
</dbReference>
<dbReference type="InterPro" id="IPR039537">
    <property type="entry name" value="Retrotran_Ty1/copia-like"/>
</dbReference>
<name>A0A2S4UBE2_9BASI</name>
<evidence type="ECO:0000256" key="28">
    <source>
        <dbReference type="SAM" id="MobiDB-lite"/>
    </source>
</evidence>
<comment type="caution">
    <text evidence="31">The sequence shown here is derived from an EMBL/GenBank/DDBJ whole genome shotgun (WGS) entry which is preliminary data.</text>
</comment>
<dbReference type="Pfam" id="PF22936">
    <property type="entry name" value="Pol_BBD"/>
    <property type="match status" value="1"/>
</dbReference>
<dbReference type="InterPro" id="IPR003691">
    <property type="entry name" value="FluC"/>
</dbReference>
<evidence type="ECO:0000256" key="18">
    <source>
        <dbReference type="ARBA" id="ARBA00022918"/>
    </source>
</evidence>
<keyword evidence="12" id="KW-0255">Endonuclease</keyword>
<feature type="region of interest" description="Disordered" evidence="28">
    <location>
        <begin position="1086"/>
        <end position="1139"/>
    </location>
</feature>
<comment type="subcellular location">
    <subcellularLocation>
        <location evidence="2">Cell membrane</location>
        <topology evidence="2">Multi-pass membrane protein</topology>
    </subcellularLocation>
</comment>
<keyword evidence="32" id="KW-1185">Reference proteome</keyword>
<evidence type="ECO:0000256" key="1">
    <source>
        <dbReference type="ARBA" id="ARBA00002180"/>
    </source>
</evidence>
<keyword evidence="11" id="KW-0547">Nucleotide-binding</keyword>
<evidence type="ECO:0000256" key="8">
    <source>
        <dbReference type="ARBA" id="ARBA00022695"/>
    </source>
</evidence>
<dbReference type="Pfam" id="PF02537">
    <property type="entry name" value="CRCB"/>
    <property type="match status" value="1"/>
</dbReference>
<dbReference type="Proteomes" id="UP000238274">
    <property type="component" value="Unassembled WGS sequence"/>
</dbReference>
<feature type="transmembrane region" description="Helical" evidence="29">
    <location>
        <begin position="118"/>
        <end position="138"/>
    </location>
</feature>
<feature type="transmembrane region" description="Helical" evidence="29">
    <location>
        <begin position="304"/>
        <end position="326"/>
    </location>
</feature>
<dbReference type="PANTHER" id="PTHR42648">
    <property type="entry name" value="TRANSPOSASE, PUTATIVE-RELATED"/>
    <property type="match status" value="1"/>
</dbReference>
<evidence type="ECO:0000256" key="9">
    <source>
        <dbReference type="ARBA" id="ARBA00022722"/>
    </source>
</evidence>
<keyword evidence="21" id="KW-0917">Virion maturation</keyword>
<dbReference type="OrthoDB" id="2506005at2759"/>
<feature type="transmembrane region" description="Helical" evidence="29">
    <location>
        <begin position="196"/>
        <end position="222"/>
    </location>
</feature>
<sequence>MERTNRASQTLSAKLQAAPEDNGAVLLTSEELATRQNVTPSGPSMEAANQVKDTQPASDFSGIGNASDNIKPLQVNHASQNPWRVQTQTHSILIFAAIWGLLTRLGVTAIGNFNGQNIFSLLLVQVVGCLIMGISVALQPRFGKIHPLLYFGITTGYCGSVTTFSSWMLQVFQAFSNTLTKFSRGRFSDFLDGLNITYITLGMCLFALQTGLLIGNSIEYTIISRARRTNLQPRHDTPAFGKILAMVVSAAGPLTWLGSIFVFTWGPISWRGPVTYSMMIAPSGTILRYYLAKLNLRQLSTNNGFPTGTFLANVIATALLALFSALQYTSAALINSEYISSQSDPDFSFLILTSRNNEYNYKLQSINPSGSLNSGVYGSSRTKEQETDIRMSDSEEIKTKVSTSNIPKLEENNYESWYGRMEAYLKFKKLWIFAVGSEVPSDSKRFELCHILINHLGDSAYDACASREVRDKPALLWTSITDHYASPSVNNRARVCCRKYIQQFSTLQIGVPDDLISISILAKLSKDMYNVVDNIVMNKSIIHFPKLTIKKLQEVVYMIEIREESAPSTSNKSQVKDEASAFKTESKIPNPNPCSKGVHNPKFTHPAWKCWRLTDEQHIAARLASGHATSAVEPESDYVEVSAYLNIGTDQSKPAVLDSGASHHMINDNKFFKKMKEVNIEINTGNHKQRVMAVAMGEVQIINDSGDSITLHDVLFTSDLNRSLISMNRLFSSSISIIKKNNNFAVTFDNKFQLSGKISNHLFELSNNFAMKSASSYLASSKDIDWHSRLGHPNDVYLRKLIPNSDVRDCETCKMCKAVKKPFKGKFAVTSDILEAVHLDLVGPFQTQSVSGCKYFLTIVDQHSGFKAVKLLKHKSETLDKLEEWIAWAENQTGRKIKRLISDNGGEFKSIFFEEFCAIKGISQFLSPPYTPQNDGMAERSNRLILDKAKCLFAQANLSCRYWAEAIHTATDLCNLLPSSTREFKIPYNEFFGRKVNLDKLRSFGCMAYVLIPEVHRKSKLHAPSEKGIFLGYANDFSTYRILKIETKTVCHCRDVNFDESMFPSLTNESIDQQSFHFNPFDTLMDEEEEEPEEFRPFPEQETPATDESDVIEDKAGSHQNEPEERREIPELKRPAQEI</sequence>
<dbReference type="InterPro" id="IPR012337">
    <property type="entry name" value="RNaseH-like_sf"/>
</dbReference>
<keyword evidence="19" id="KW-0808">Transferase</keyword>
<feature type="region of interest" description="Disordered" evidence="28">
    <location>
        <begin position="36"/>
        <end position="58"/>
    </location>
</feature>
<evidence type="ECO:0000256" key="27">
    <source>
        <dbReference type="ARBA" id="ARBA00049244"/>
    </source>
</evidence>
<evidence type="ECO:0000256" key="29">
    <source>
        <dbReference type="SAM" id="Phobius"/>
    </source>
</evidence>
<keyword evidence="15" id="KW-0460">Magnesium</keyword>
<feature type="compositionally biased region" description="Basic and acidic residues" evidence="28">
    <location>
        <begin position="1112"/>
        <end position="1139"/>
    </location>
</feature>
<keyword evidence="16" id="KW-0694">RNA-binding</keyword>
<dbReference type="GO" id="GO:0032196">
    <property type="term" value="P:transposition"/>
    <property type="evidence" value="ECO:0007669"/>
    <property type="project" value="UniProtKB-KW"/>
</dbReference>
<feature type="transmembrane region" description="Helical" evidence="29">
    <location>
        <begin position="274"/>
        <end position="292"/>
    </location>
</feature>
<keyword evidence="4" id="KW-0815">Transposition</keyword>
<keyword evidence="9" id="KW-0540">Nuclease</keyword>
<dbReference type="GO" id="GO:0005634">
    <property type="term" value="C:nucleus"/>
    <property type="evidence" value="ECO:0007669"/>
    <property type="project" value="UniProtKB-ARBA"/>
</dbReference>
<keyword evidence="6" id="KW-0645">Protease</keyword>
<accession>A0A2S4UBE2</accession>
<evidence type="ECO:0000256" key="3">
    <source>
        <dbReference type="ARBA" id="ARBA00022475"/>
    </source>
</evidence>
<dbReference type="AlphaFoldDB" id="A0A2S4UBE2"/>
<dbReference type="GO" id="GO:0006508">
    <property type="term" value="P:proteolysis"/>
    <property type="evidence" value="ECO:0007669"/>
    <property type="project" value="UniProtKB-KW"/>
</dbReference>
<dbReference type="Pfam" id="PF25597">
    <property type="entry name" value="SH3_retrovirus"/>
    <property type="match status" value="1"/>
</dbReference>
<comment type="catalytic activity">
    <reaction evidence="25">
        <text>fluoride(in) = fluoride(out)</text>
        <dbReference type="Rhea" id="RHEA:76159"/>
        <dbReference type="ChEBI" id="CHEBI:17051"/>
    </reaction>
    <physiologicalReaction direction="left-to-right" evidence="25">
        <dbReference type="Rhea" id="RHEA:76160"/>
    </physiologicalReaction>
</comment>
<gene>
    <name evidence="31" type="ORF">PSHT_16190</name>
</gene>
<keyword evidence="7 29" id="KW-0812">Transmembrane</keyword>
<feature type="transmembrane region" description="Helical" evidence="29">
    <location>
        <begin position="92"/>
        <end position="112"/>
    </location>
</feature>
<reference evidence="32" key="3">
    <citation type="journal article" date="2018" name="Mol. Plant Microbe Interact.">
        <title>Genome sequence resources for the wheat stripe rust pathogen (Puccinia striiformis f. sp. tritici) and the barley stripe rust pathogen (Puccinia striiformis f. sp. hordei).</title>
        <authorList>
            <person name="Xia C."/>
            <person name="Wang M."/>
            <person name="Yin C."/>
            <person name="Cornejo O.E."/>
            <person name="Hulbert S.H."/>
            <person name="Chen X."/>
        </authorList>
    </citation>
    <scope>NUCLEOTIDE SEQUENCE [LARGE SCALE GENOMIC DNA]</scope>
    <source>
        <strain evidence="32">93TX-2</strain>
    </source>
</reference>
<evidence type="ECO:0000256" key="4">
    <source>
        <dbReference type="ARBA" id="ARBA00022578"/>
    </source>
</evidence>
<dbReference type="GO" id="GO:0046872">
    <property type="term" value="F:metal ion binding"/>
    <property type="evidence" value="ECO:0007669"/>
    <property type="project" value="UniProtKB-KW"/>
</dbReference>
<evidence type="ECO:0000313" key="31">
    <source>
        <dbReference type="EMBL" id="POV94484.1"/>
    </source>
</evidence>
<evidence type="ECO:0000256" key="26">
    <source>
        <dbReference type="ARBA" id="ARBA00048173"/>
    </source>
</evidence>
<evidence type="ECO:0000256" key="24">
    <source>
        <dbReference type="ARBA" id="ARBA00035120"/>
    </source>
</evidence>
<evidence type="ECO:0000259" key="30">
    <source>
        <dbReference type="PROSITE" id="PS50994"/>
    </source>
</evidence>
<comment type="catalytic activity">
    <reaction evidence="27">
        <text>DNA(n) + a 2'-deoxyribonucleoside 5'-triphosphate = DNA(n+1) + diphosphate</text>
        <dbReference type="Rhea" id="RHEA:22508"/>
        <dbReference type="Rhea" id="RHEA-COMP:17339"/>
        <dbReference type="Rhea" id="RHEA-COMP:17340"/>
        <dbReference type="ChEBI" id="CHEBI:33019"/>
        <dbReference type="ChEBI" id="CHEBI:61560"/>
        <dbReference type="ChEBI" id="CHEBI:173112"/>
        <dbReference type="EC" id="2.7.7.7"/>
    </reaction>
</comment>
<comment type="similarity">
    <text evidence="24">Belongs to the fluoride channel Fluc/FEX (TC 1.A.43) family.</text>
</comment>
<keyword evidence="19" id="KW-0239">DNA-directed DNA polymerase</keyword>
<proteinExistence type="inferred from homology"/>
<feature type="transmembrane region" description="Helical" evidence="29">
    <location>
        <begin position="150"/>
        <end position="176"/>
    </location>
</feature>
<dbReference type="GO" id="GO:0015074">
    <property type="term" value="P:DNA integration"/>
    <property type="evidence" value="ECO:0007669"/>
    <property type="project" value="UniProtKB-KW"/>
</dbReference>
<dbReference type="PROSITE" id="PS50994">
    <property type="entry name" value="INTEGRASE"/>
    <property type="match status" value="1"/>
</dbReference>
<keyword evidence="22 29" id="KW-0472">Membrane</keyword>
<dbReference type="Gene3D" id="3.30.420.10">
    <property type="entry name" value="Ribonuclease H-like superfamily/Ribonuclease H"/>
    <property type="match status" value="1"/>
</dbReference>
<dbReference type="GO" id="GO:0003723">
    <property type="term" value="F:RNA binding"/>
    <property type="evidence" value="ECO:0007669"/>
    <property type="project" value="UniProtKB-KW"/>
</dbReference>
<feature type="domain" description="Integrase catalytic" evidence="30">
    <location>
        <begin position="818"/>
        <end position="995"/>
    </location>
</feature>
<evidence type="ECO:0000256" key="14">
    <source>
        <dbReference type="ARBA" id="ARBA00022840"/>
    </source>
</evidence>
<dbReference type="InterPro" id="IPR001584">
    <property type="entry name" value="Integrase_cat-core"/>
</dbReference>
<evidence type="ECO:0000256" key="7">
    <source>
        <dbReference type="ARBA" id="ARBA00022692"/>
    </source>
</evidence>
<keyword evidence="8" id="KW-0548">Nucleotidyltransferase</keyword>
<dbReference type="VEuPathDB" id="FungiDB:PSTT_02928"/>
<keyword evidence="3" id="KW-1003">Cell membrane</keyword>
<organism evidence="31 32">
    <name type="scientific">Puccinia striiformis</name>
    <dbReference type="NCBI Taxonomy" id="27350"/>
    <lineage>
        <taxon>Eukaryota</taxon>
        <taxon>Fungi</taxon>
        <taxon>Dikarya</taxon>
        <taxon>Basidiomycota</taxon>
        <taxon>Pucciniomycotina</taxon>
        <taxon>Pucciniomycetes</taxon>
        <taxon>Pucciniales</taxon>
        <taxon>Pucciniaceae</taxon>
        <taxon>Puccinia</taxon>
    </lineage>
</organism>
<evidence type="ECO:0000256" key="20">
    <source>
        <dbReference type="ARBA" id="ARBA00022989"/>
    </source>
</evidence>
<keyword evidence="10" id="KW-0479">Metal-binding</keyword>
<evidence type="ECO:0000256" key="21">
    <source>
        <dbReference type="ARBA" id="ARBA00023113"/>
    </source>
</evidence>
<dbReference type="GO" id="GO:0005524">
    <property type="term" value="F:ATP binding"/>
    <property type="evidence" value="ECO:0007669"/>
    <property type="project" value="UniProtKB-KW"/>
</dbReference>